<keyword evidence="2" id="KW-1185">Reference proteome</keyword>
<dbReference type="Proteomes" id="UP001225598">
    <property type="component" value="Chromosome"/>
</dbReference>
<gene>
    <name evidence="1" type="ORF">QP027_00220</name>
</gene>
<protein>
    <submittedName>
        <fullName evidence="1">Uncharacterized protein</fullName>
    </submittedName>
</protein>
<reference evidence="1 2" key="1">
    <citation type="submission" date="2023-05" db="EMBL/GenBank/DDBJ databases">
        <title>Corynebacterium suedekumii sp. nov. and Corynebacterium breve sp. nov. isolated from raw cow's milk.</title>
        <authorList>
            <person name="Baer M.K."/>
            <person name="Mehl L."/>
            <person name="Hellmuth R."/>
            <person name="Marke G."/>
            <person name="Lipski A."/>
        </authorList>
    </citation>
    <scope>NUCLEOTIDE SEQUENCE [LARGE SCALE GENOMIC DNA]</scope>
    <source>
        <strain evidence="1 2">R4</strain>
    </source>
</reference>
<dbReference type="RefSeq" id="WP_284825192.1">
    <property type="nucleotide sequence ID" value="NZ_CP126969.1"/>
</dbReference>
<name>A0ABY8VGU6_9CORY</name>
<accession>A0ABY8VGU6</accession>
<organism evidence="1 2">
    <name type="scientific">Corynebacterium breve</name>
    <dbReference type="NCBI Taxonomy" id="3049799"/>
    <lineage>
        <taxon>Bacteria</taxon>
        <taxon>Bacillati</taxon>
        <taxon>Actinomycetota</taxon>
        <taxon>Actinomycetes</taxon>
        <taxon>Mycobacteriales</taxon>
        <taxon>Corynebacteriaceae</taxon>
        <taxon>Corynebacterium</taxon>
    </lineage>
</organism>
<proteinExistence type="predicted"/>
<dbReference type="EMBL" id="CP126969">
    <property type="protein sequence ID" value="WIM67868.1"/>
    <property type="molecule type" value="Genomic_DNA"/>
</dbReference>
<sequence>MNANNNEHVAAQRVEVPLDDHMVRLMAQELPLVDSTTRSRVYELLAEHKAAGLPTITSQEELPQEIKELMDL</sequence>
<evidence type="ECO:0000313" key="2">
    <source>
        <dbReference type="Proteomes" id="UP001225598"/>
    </source>
</evidence>
<evidence type="ECO:0000313" key="1">
    <source>
        <dbReference type="EMBL" id="WIM67868.1"/>
    </source>
</evidence>